<dbReference type="InterPro" id="IPR009492">
    <property type="entry name" value="TniQ"/>
</dbReference>
<dbReference type="HOGENOM" id="CLU_033785_0_0_3"/>
<dbReference type="KEGG" id="cep:Cri9333_0269"/>
<evidence type="ECO:0000313" key="4">
    <source>
        <dbReference type="EMBL" id="AFZ11595.1"/>
    </source>
</evidence>
<sequence>MLGFFPDPYPDELFYSICARFHHLVGYARWQTTVCELFGKVVKVTVAMPCRLKALVAALPPGHRYTVDRFIDEHTLFPFYSRFLSLTSANEIYSRMALSEKKTLFIRSGIPKYLQFCPTCVLQDRKQFGECYWHRLHQAPGVKICPVHRKFLQSSQISIQQHQCIAAEQALSKIEVEPSLNTHSIHPLFLQIAHDATWLLSQPHQTVDQQFIRNRYVQLMISAGFANSRGFFAMPQLINSFEQAYPVDCIKQLQCGFDLSAEPSWITITLQNWRQHQHPLRHLLLIHLLRCSAQDFFLT</sequence>
<dbReference type="OrthoDB" id="470139at2"/>
<evidence type="ECO:0000313" key="3">
    <source>
        <dbReference type="EMBL" id="AFZ11258.1"/>
    </source>
</evidence>
<dbReference type="EMBL" id="CP003620">
    <property type="protein sequence ID" value="AFZ11258.1"/>
    <property type="molecule type" value="Genomic_DNA"/>
</dbReference>
<feature type="domain" description="Transposon Tn7 transposition protein TnsD C-terminal" evidence="2">
    <location>
        <begin position="192"/>
        <end position="297"/>
    </location>
</feature>
<protein>
    <submittedName>
        <fullName evidence="4">Tn7-like transposition protein D</fullName>
    </submittedName>
</protein>
<organism evidence="4 5">
    <name type="scientific">Crinalium epipsammum PCC 9333</name>
    <dbReference type="NCBI Taxonomy" id="1173022"/>
    <lineage>
        <taxon>Bacteria</taxon>
        <taxon>Bacillati</taxon>
        <taxon>Cyanobacteriota</taxon>
        <taxon>Cyanophyceae</taxon>
        <taxon>Gomontiellales</taxon>
        <taxon>Gomontiellaceae</taxon>
        <taxon>Crinalium</taxon>
    </lineage>
</organism>
<dbReference type="PATRIC" id="fig|1173022.3.peg.290"/>
<dbReference type="Pfam" id="PF06527">
    <property type="entry name" value="TniQ"/>
    <property type="match status" value="1"/>
</dbReference>
<dbReference type="Proteomes" id="UP000010472">
    <property type="component" value="Chromosome"/>
</dbReference>
<feature type="domain" description="TniQ" evidence="1">
    <location>
        <begin position="4"/>
        <end position="151"/>
    </location>
</feature>
<dbReference type="RefSeq" id="WP_015201400.1">
    <property type="nucleotide sequence ID" value="NC_019753.1"/>
</dbReference>
<accession>K9VWS2</accession>
<dbReference type="STRING" id="1173022.Cri9333_0269"/>
<dbReference type="InterPro" id="IPR032750">
    <property type="entry name" value="TnsD_C"/>
</dbReference>
<keyword evidence="5" id="KW-1185">Reference proteome</keyword>
<evidence type="ECO:0000259" key="2">
    <source>
        <dbReference type="Pfam" id="PF15978"/>
    </source>
</evidence>
<dbReference type="AlphaFoldDB" id="K9VWS2"/>
<evidence type="ECO:0000313" key="5">
    <source>
        <dbReference type="Proteomes" id="UP000010472"/>
    </source>
</evidence>
<dbReference type="eggNOG" id="COG3677">
    <property type="taxonomic scope" value="Bacteria"/>
</dbReference>
<reference evidence="4 5" key="1">
    <citation type="submission" date="2012-06" db="EMBL/GenBank/DDBJ databases">
        <title>Finished chromosome of genome of Crinalium epipsammum PCC 9333.</title>
        <authorList>
            <consortium name="US DOE Joint Genome Institute"/>
            <person name="Gugger M."/>
            <person name="Coursin T."/>
            <person name="Rippka R."/>
            <person name="Tandeau De Marsac N."/>
            <person name="Huntemann M."/>
            <person name="Wei C.-L."/>
            <person name="Han J."/>
            <person name="Detter J.C."/>
            <person name="Han C."/>
            <person name="Tapia R."/>
            <person name="Davenport K."/>
            <person name="Daligault H."/>
            <person name="Erkkila T."/>
            <person name="Gu W."/>
            <person name="Munk A.C.C."/>
            <person name="Teshima H."/>
            <person name="Xu Y."/>
            <person name="Chain P."/>
            <person name="Chen A."/>
            <person name="Krypides N."/>
            <person name="Mavromatis K."/>
            <person name="Markowitz V."/>
            <person name="Szeto E."/>
            <person name="Ivanova N."/>
            <person name="Mikhailova N."/>
            <person name="Ovchinnikova G."/>
            <person name="Pagani I."/>
            <person name="Pati A."/>
            <person name="Goodwin L."/>
            <person name="Peters L."/>
            <person name="Pitluck S."/>
            <person name="Woyke T."/>
            <person name="Kerfeld C."/>
        </authorList>
    </citation>
    <scope>NUCLEOTIDE SEQUENCE [LARGE SCALE GENOMIC DNA]</scope>
    <source>
        <strain evidence="4 5">PCC 9333</strain>
    </source>
</reference>
<gene>
    <name evidence="3" type="ORF">Cri9333_0269</name>
    <name evidence="4" type="ORF">Cri9333_0654</name>
</gene>
<name>K9VWS2_9CYAN</name>
<dbReference type="EMBL" id="CP003620">
    <property type="protein sequence ID" value="AFZ11595.1"/>
    <property type="molecule type" value="Genomic_DNA"/>
</dbReference>
<evidence type="ECO:0000259" key="1">
    <source>
        <dbReference type="Pfam" id="PF06527"/>
    </source>
</evidence>
<proteinExistence type="predicted"/>
<dbReference type="KEGG" id="cep:Cri9333_0654"/>
<dbReference type="Pfam" id="PF15978">
    <property type="entry name" value="TnsD"/>
    <property type="match status" value="1"/>
</dbReference>